<organism evidence="2 3">
    <name type="scientific">Galdieria partita</name>
    <dbReference type="NCBI Taxonomy" id="83374"/>
    <lineage>
        <taxon>Eukaryota</taxon>
        <taxon>Rhodophyta</taxon>
        <taxon>Bangiophyceae</taxon>
        <taxon>Galdieriales</taxon>
        <taxon>Galdieriaceae</taxon>
        <taxon>Galdieria</taxon>
    </lineage>
</organism>
<dbReference type="AlphaFoldDB" id="A0A9C7PWK7"/>
<keyword evidence="3" id="KW-1185">Reference proteome</keyword>
<proteinExistence type="predicted"/>
<keyword evidence="1" id="KW-0812">Transmembrane</keyword>
<dbReference type="OrthoDB" id="2114940at2759"/>
<keyword evidence="1" id="KW-0472">Membrane</keyword>
<accession>A0A9C7PWK7</accession>
<reference evidence="2" key="2">
    <citation type="submission" date="2022-01" db="EMBL/GenBank/DDBJ databases">
        <authorList>
            <person name="Hirooka S."/>
            <person name="Miyagishima S.Y."/>
        </authorList>
    </citation>
    <scope>NUCLEOTIDE SEQUENCE</scope>
    <source>
        <strain evidence="2">NBRC 102759</strain>
    </source>
</reference>
<feature type="transmembrane region" description="Helical" evidence="1">
    <location>
        <begin position="12"/>
        <end position="32"/>
    </location>
</feature>
<dbReference type="Proteomes" id="UP001061958">
    <property type="component" value="Unassembled WGS sequence"/>
</dbReference>
<reference evidence="2" key="1">
    <citation type="journal article" date="2022" name="Proc. Natl. Acad. Sci. U.S.A.">
        <title>Life cycle and functional genomics of the unicellular red alga Galdieria for elucidating algal and plant evolution and industrial use.</title>
        <authorList>
            <person name="Hirooka S."/>
            <person name="Itabashi T."/>
            <person name="Ichinose T.M."/>
            <person name="Onuma R."/>
            <person name="Fujiwara T."/>
            <person name="Yamashita S."/>
            <person name="Jong L.W."/>
            <person name="Tomita R."/>
            <person name="Iwane A.H."/>
            <person name="Miyagishima S.Y."/>
        </authorList>
    </citation>
    <scope>NUCLEOTIDE SEQUENCE</scope>
    <source>
        <strain evidence="2">NBRC 102759</strain>
    </source>
</reference>
<protein>
    <submittedName>
        <fullName evidence="2">Uncharacterized protein</fullName>
    </submittedName>
</protein>
<sequence length="170" mass="19281">MNLRKPPVRRGFSRASVYAVVFIVLLTCLWVMSDKNWSFSRLLSFSSPSCKNGKGTCFYVEGFQGCGFFRTAACLAQKLEEQHQGEVKVFVTMRTRESWPQALEETKKQIPGAEEHRTSPIVYEGCPSEDRRAPTCFKFVGGFTEFFQEATKRFGPVDLRDCAGVQGQRL</sequence>
<evidence type="ECO:0000256" key="1">
    <source>
        <dbReference type="SAM" id="Phobius"/>
    </source>
</evidence>
<gene>
    <name evidence="2" type="ORF">GpartN1_g3595.t1</name>
</gene>
<dbReference type="EMBL" id="BQMJ01000027">
    <property type="protein sequence ID" value="GJQ11804.1"/>
    <property type="molecule type" value="Genomic_DNA"/>
</dbReference>
<evidence type="ECO:0000313" key="2">
    <source>
        <dbReference type="EMBL" id="GJQ11804.1"/>
    </source>
</evidence>
<name>A0A9C7PWK7_9RHOD</name>
<keyword evidence="1" id="KW-1133">Transmembrane helix</keyword>
<comment type="caution">
    <text evidence="2">The sequence shown here is derived from an EMBL/GenBank/DDBJ whole genome shotgun (WGS) entry which is preliminary data.</text>
</comment>
<evidence type="ECO:0000313" key="3">
    <source>
        <dbReference type="Proteomes" id="UP001061958"/>
    </source>
</evidence>